<evidence type="ECO:0000313" key="1">
    <source>
        <dbReference type="EMBL" id="PPV03647.1"/>
    </source>
</evidence>
<keyword evidence="2" id="KW-1185">Reference proteome</keyword>
<reference evidence="1 2" key="1">
    <citation type="submission" date="2016-08" db="EMBL/GenBank/DDBJ databases">
        <title>Evolution of the type three secretion system and type three effector repertoires in Xanthomonas.</title>
        <authorList>
            <person name="Merda D."/>
            <person name="Briand M."/>
            <person name="Bosis E."/>
            <person name="Rousseau C."/>
            <person name="Portier P."/>
            <person name="Jacques M.-A."/>
            <person name="Fischer-Le Saux M."/>
        </authorList>
    </citation>
    <scope>NUCLEOTIDE SEQUENCE [LARGE SCALE GENOMIC DNA]</scope>
    <source>
        <strain evidence="1 2">CFBP1976</strain>
    </source>
</reference>
<name>A0ABX5BK10_9XANT</name>
<dbReference type="EMBL" id="MDCE01000099">
    <property type="protein sequence ID" value="PPV03647.1"/>
    <property type="molecule type" value="Genomic_DNA"/>
</dbReference>
<sequence>MLEFVKWVYYQLAHAGFKTLVYIAKDAFLALSQLLFMAIAKDSDIGKMLATSALEISTGAKEMMNSLEKAENRQKLVQSINKKPAWLIYATPETRGMLLYALTRHDWATHWNDAPEVKYKGMDMQVHYLNEHKQAVLNVMKCVKLRPEWSNVMQHMTIDGLEGGGPGKAEGDVVRFLNYGISLNPDLKGGVFDPINDKPDWKPKDAQNAYLEDYLKHRSTLMGAYPKGYEVASLNEMDGTQLAMLDGQESPMFAAIDPQYLGIDREAAKTMLAMDHGSSAEQDQDEYMA</sequence>
<comment type="caution">
    <text evidence="1">The sequence shown here is derived from an EMBL/GenBank/DDBJ whole genome shotgun (WGS) entry which is preliminary data.</text>
</comment>
<protein>
    <submittedName>
        <fullName evidence="1">DNA repair protein</fullName>
    </submittedName>
</protein>
<evidence type="ECO:0000313" key="2">
    <source>
        <dbReference type="Proteomes" id="UP000239710"/>
    </source>
</evidence>
<gene>
    <name evidence="1" type="ORF">XbrCFBP1976_21505</name>
</gene>
<accession>A0ABX5BK10</accession>
<dbReference type="Proteomes" id="UP000239710">
    <property type="component" value="Unassembled WGS sequence"/>
</dbReference>
<proteinExistence type="predicted"/>
<feature type="non-terminal residue" evidence="1">
    <location>
        <position position="1"/>
    </location>
</feature>
<organism evidence="1 2">
    <name type="scientific">Xanthomonas bromi</name>
    <dbReference type="NCBI Taxonomy" id="56449"/>
    <lineage>
        <taxon>Bacteria</taxon>
        <taxon>Pseudomonadati</taxon>
        <taxon>Pseudomonadota</taxon>
        <taxon>Gammaproteobacteria</taxon>
        <taxon>Lysobacterales</taxon>
        <taxon>Lysobacteraceae</taxon>
        <taxon>Xanthomonas</taxon>
    </lineage>
</organism>